<protein>
    <submittedName>
        <fullName evidence="3">Uncharacterized protein</fullName>
    </submittedName>
</protein>
<evidence type="ECO:0000256" key="1">
    <source>
        <dbReference type="SAM" id="Coils"/>
    </source>
</evidence>
<organism evidence="3 4">
    <name type="scientific">Lepidopterella palustris CBS 459.81</name>
    <dbReference type="NCBI Taxonomy" id="1314670"/>
    <lineage>
        <taxon>Eukaryota</taxon>
        <taxon>Fungi</taxon>
        <taxon>Dikarya</taxon>
        <taxon>Ascomycota</taxon>
        <taxon>Pezizomycotina</taxon>
        <taxon>Dothideomycetes</taxon>
        <taxon>Pleosporomycetidae</taxon>
        <taxon>Mytilinidiales</taxon>
        <taxon>Argynnaceae</taxon>
        <taxon>Lepidopterella</taxon>
    </lineage>
</organism>
<feature type="compositionally biased region" description="Basic and acidic residues" evidence="2">
    <location>
        <begin position="126"/>
        <end position="138"/>
    </location>
</feature>
<feature type="non-terminal residue" evidence="3">
    <location>
        <position position="138"/>
    </location>
</feature>
<evidence type="ECO:0000256" key="2">
    <source>
        <dbReference type="SAM" id="MobiDB-lite"/>
    </source>
</evidence>
<feature type="coiled-coil region" evidence="1">
    <location>
        <begin position="10"/>
        <end position="51"/>
    </location>
</feature>
<feature type="compositionally biased region" description="Polar residues" evidence="2">
    <location>
        <begin position="65"/>
        <end position="82"/>
    </location>
</feature>
<evidence type="ECO:0000313" key="4">
    <source>
        <dbReference type="Proteomes" id="UP000250266"/>
    </source>
</evidence>
<dbReference type="Proteomes" id="UP000250266">
    <property type="component" value="Unassembled WGS sequence"/>
</dbReference>
<dbReference type="AlphaFoldDB" id="A0A8E2DVD4"/>
<name>A0A8E2DVD4_9PEZI</name>
<reference evidence="3 4" key="1">
    <citation type="journal article" date="2016" name="Nat. Commun.">
        <title>Ectomycorrhizal ecology is imprinted in the genome of the dominant symbiotic fungus Cenococcum geophilum.</title>
        <authorList>
            <consortium name="DOE Joint Genome Institute"/>
            <person name="Peter M."/>
            <person name="Kohler A."/>
            <person name="Ohm R.A."/>
            <person name="Kuo A."/>
            <person name="Krutzmann J."/>
            <person name="Morin E."/>
            <person name="Arend M."/>
            <person name="Barry K.W."/>
            <person name="Binder M."/>
            <person name="Choi C."/>
            <person name="Clum A."/>
            <person name="Copeland A."/>
            <person name="Grisel N."/>
            <person name="Haridas S."/>
            <person name="Kipfer T."/>
            <person name="LaButti K."/>
            <person name="Lindquist E."/>
            <person name="Lipzen A."/>
            <person name="Maire R."/>
            <person name="Meier B."/>
            <person name="Mihaltcheva S."/>
            <person name="Molinier V."/>
            <person name="Murat C."/>
            <person name="Poggeler S."/>
            <person name="Quandt C.A."/>
            <person name="Sperisen C."/>
            <person name="Tritt A."/>
            <person name="Tisserant E."/>
            <person name="Crous P.W."/>
            <person name="Henrissat B."/>
            <person name="Nehls U."/>
            <person name="Egli S."/>
            <person name="Spatafora J.W."/>
            <person name="Grigoriev I.V."/>
            <person name="Martin F.M."/>
        </authorList>
    </citation>
    <scope>NUCLEOTIDE SEQUENCE [LARGE SCALE GENOMIC DNA]</scope>
    <source>
        <strain evidence="3 4">CBS 459.81</strain>
    </source>
</reference>
<keyword evidence="1" id="KW-0175">Coiled coil</keyword>
<accession>A0A8E2DVD4</accession>
<evidence type="ECO:0000313" key="3">
    <source>
        <dbReference type="EMBL" id="OCK72631.1"/>
    </source>
</evidence>
<gene>
    <name evidence="3" type="ORF">K432DRAFT_412582</name>
</gene>
<dbReference type="EMBL" id="KV748160">
    <property type="protein sequence ID" value="OCK72631.1"/>
    <property type="molecule type" value="Genomic_DNA"/>
</dbReference>
<proteinExistence type="predicted"/>
<sequence length="138" mass="14976">QDVAGKDAKLKLLEQDVADRDAKLELLEQNLADKEEQLKVLDNQVGLLTSKLSNVSTSRIIASGDAATSPNYQKQQCTTSQPPALPLRFLDDGPGRKGSVLRQKANQEFTDQGKVSMPRSPVDALAHADRSVDPKQPA</sequence>
<feature type="region of interest" description="Disordered" evidence="2">
    <location>
        <begin position="65"/>
        <end position="138"/>
    </location>
</feature>
<keyword evidence="4" id="KW-1185">Reference proteome</keyword>